<dbReference type="Proteomes" id="UP000887578">
    <property type="component" value="Unplaced"/>
</dbReference>
<dbReference type="WBParaSite" id="PDA_v2.g25186.t1">
    <property type="protein sequence ID" value="PDA_v2.g25186.t1"/>
    <property type="gene ID" value="PDA_v2.g25186"/>
</dbReference>
<keyword evidence="1" id="KW-1185">Reference proteome</keyword>
<proteinExistence type="predicted"/>
<accession>A0A914Q1W6</accession>
<organism evidence="1 2">
    <name type="scientific">Panagrolaimus davidi</name>
    <dbReference type="NCBI Taxonomy" id="227884"/>
    <lineage>
        <taxon>Eukaryota</taxon>
        <taxon>Metazoa</taxon>
        <taxon>Ecdysozoa</taxon>
        <taxon>Nematoda</taxon>
        <taxon>Chromadorea</taxon>
        <taxon>Rhabditida</taxon>
        <taxon>Tylenchina</taxon>
        <taxon>Panagrolaimomorpha</taxon>
        <taxon>Panagrolaimoidea</taxon>
        <taxon>Panagrolaimidae</taxon>
        <taxon>Panagrolaimus</taxon>
    </lineage>
</organism>
<dbReference type="AlphaFoldDB" id="A0A914Q1W6"/>
<name>A0A914Q1W6_9BILA</name>
<evidence type="ECO:0000313" key="1">
    <source>
        <dbReference type="Proteomes" id="UP000887578"/>
    </source>
</evidence>
<protein>
    <submittedName>
        <fullName evidence="2">Uncharacterized protein</fullName>
    </submittedName>
</protein>
<evidence type="ECO:0000313" key="2">
    <source>
        <dbReference type="WBParaSite" id="PDA_v2.g25186.t1"/>
    </source>
</evidence>
<sequence>MGIVQYSQDNVGSYADLLTIPQLCQQQTQANKDDIDGVVNVNNWLMNLYGEMCLDVDYQGYLDYLKTGTAGTDAGDCKHSLF</sequence>
<reference evidence="2" key="1">
    <citation type="submission" date="2022-11" db="UniProtKB">
        <authorList>
            <consortium name="WormBaseParasite"/>
        </authorList>
    </citation>
    <scope>IDENTIFICATION</scope>
</reference>